<name>A0A2P2E1Z5_9LEPT</name>
<comment type="caution">
    <text evidence="1">The sequence shown here is derived from an EMBL/GenBank/DDBJ whole genome shotgun (WGS) entry which is preliminary data.</text>
</comment>
<reference evidence="1 2" key="1">
    <citation type="submission" date="2018-02" db="EMBL/GenBank/DDBJ databases">
        <title>Novel Leptospira species isolated from soil and water in Japan.</title>
        <authorList>
            <person name="Nakao R."/>
            <person name="Masuzawa T."/>
        </authorList>
    </citation>
    <scope>NUCLEOTIDE SEQUENCE [LARGE SCALE GENOMIC DNA]</scope>
    <source>
        <strain evidence="1 2">YH101</strain>
    </source>
</reference>
<accession>A0A2P2E1Z5</accession>
<gene>
    <name evidence="1" type="ORF">LPTSP4_23430</name>
</gene>
<protein>
    <submittedName>
        <fullName evidence="1">Uncharacterized protein</fullName>
    </submittedName>
</protein>
<dbReference type="OrthoDB" id="339607at2"/>
<evidence type="ECO:0000313" key="1">
    <source>
        <dbReference type="EMBL" id="GBF50816.1"/>
    </source>
</evidence>
<proteinExistence type="predicted"/>
<evidence type="ECO:0000313" key="2">
    <source>
        <dbReference type="Proteomes" id="UP000245133"/>
    </source>
</evidence>
<organism evidence="1 2">
    <name type="scientific">Leptospira ryugenii</name>
    <dbReference type="NCBI Taxonomy" id="1917863"/>
    <lineage>
        <taxon>Bacteria</taxon>
        <taxon>Pseudomonadati</taxon>
        <taxon>Spirochaetota</taxon>
        <taxon>Spirochaetia</taxon>
        <taxon>Leptospirales</taxon>
        <taxon>Leptospiraceae</taxon>
        <taxon>Leptospira</taxon>
    </lineage>
</organism>
<dbReference type="AlphaFoldDB" id="A0A2P2E1Z5"/>
<dbReference type="Proteomes" id="UP000245133">
    <property type="component" value="Unassembled WGS sequence"/>
</dbReference>
<keyword evidence="2" id="KW-1185">Reference proteome</keyword>
<sequence length="214" mass="24305">MSLDAKSIRECIDANKAITFRKYGPSSEFDEELILVCNELCDYFHLEDFGSLFYTMVKDLVLNGFKANFKRVFFLENHLDIDSPADYELGVRMYKSFILAGKSKTYTDIAAGKNFWVNTEFSFDQDEIRVIVANNQSLTPAEMSKIKHSLVHAQNYNDIMEYYIERGDHSEGEGIGIALIVILMKGNGIPTTNFKIQSIKGETIASVKIPIKKN</sequence>
<dbReference type="EMBL" id="BFBB01000007">
    <property type="protein sequence ID" value="GBF50816.1"/>
    <property type="molecule type" value="Genomic_DNA"/>
</dbReference>